<dbReference type="PANTHER" id="PTHR43304:SF1">
    <property type="entry name" value="PAC DOMAIN-CONTAINING PROTEIN"/>
    <property type="match status" value="1"/>
</dbReference>
<keyword evidence="7" id="KW-0472">Membrane</keyword>
<dbReference type="Pfam" id="PF08447">
    <property type="entry name" value="PAS_3"/>
    <property type="match status" value="1"/>
</dbReference>
<dbReference type="SMART" id="SM00387">
    <property type="entry name" value="HATPase_c"/>
    <property type="match status" value="1"/>
</dbReference>
<dbReference type="CDD" id="cd00082">
    <property type="entry name" value="HisKA"/>
    <property type="match status" value="1"/>
</dbReference>
<feature type="transmembrane region" description="Helical" evidence="7">
    <location>
        <begin position="468"/>
        <end position="490"/>
    </location>
</feature>
<dbReference type="PRINTS" id="PR00344">
    <property type="entry name" value="BCTRLSENSOR"/>
</dbReference>
<keyword evidence="7" id="KW-0812">Transmembrane</keyword>
<dbReference type="InterPro" id="IPR004358">
    <property type="entry name" value="Sig_transdc_His_kin-like_C"/>
</dbReference>
<dbReference type="Gene3D" id="1.10.287.130">
    <property type="match status" value="1"/>
</dbReference>
<dbReference type="InterPro" id="IPR013655">
    <property type="entry name" value="PAS_fold_3"/>
</dbReference>
<feature type="transmembrane region" description="Helical" evidence="7">
    <location>
        <begin position="229"/>
        <end position="247"/>
    </location>
</feature>
<dbReference type="PANTHER" id="PTHR43304">
    <property type="entry name" value="PHYTOCHROME-LIKE PROTEIN CPH1"/>
    <property type="match status" value="1"/>
</dbReference>
<dbReference type="Pfam" id="PF08448">
    <property type="entry name" value="PAS_4"/>
    <property type="match status" value="1"/>
</dbReference>
<feature type="coiled-coil region" evidence="6">
    <location>
        <begin position="990"/>
        <end position="1017"/>
    </location>
</feature>
<protein>
    <recommendedName>
        <fullName evidence="2">histidine kinase</fullName>
        <ecNumber evidence="2">2.7.13.3</ecNumber>
    </recommendedName>
</protein>
<dbReference type="Gene3D" id="3.30.450.20">
    <property type="entry name" value="PAS domain"/>
    <property type="match status" value="4"/>
</dbReference>
<evidence type="ECO:0000256" key="7">
    <source>
        <dbReference type="SAM" id="Phobius"/>
    </source>
</evidence>
<dbReference type="Pfam" id="PF00512">
    <property type="entry name" value="HisKA"/>
    <property type="match status" value="1"/>
</dbReference>
<dbReference type="Proteomes" id="UP000313645">
    <property type="component" value="Unassembled WGS sequence"/>
</dbReference>
<dbReference type="SMART" id="SM00091">
    <property type="entry name" value="PAS"/>
    <property type="match status" value="3"/>
</dbReference>
<dbReference type="EMBL" id="SJDL01000042">
    <property type="protein sequence ID" value="TBW49235.1"/>
    <property type="molecule type" value="Genomic_DNA"/>
</dbReference>
<dbReference type="InterPro" id="IPR003594">
    <property type="entry name" value="HATPase_dom"/>
</dbReference>
<dbReference type="PROSITE" id="PS50112">
    <property type="entry name" value="PAS"/>
    <property type="match status" value="3"/>
</dbReference>
<evidence type="ECO:0000256" key="2">
    <source>
        <dbReference type="ARBA" id="ARBA00012438"/>
    </source>
</evidence>
<keyword evidence="12" id="KW-1185">Reference proteome</keyword>
<proteinExistence type="predicted"/>
<evidence type="ECO:0000256" key="4">
    <source>
        <dbReference type="ARBA" id="ARBA00022679"/>
    </source>
</evidence>
<dbReference type="InterPro" id="IPR003661">
    <property type="entry name" value="HisK_dim/P_dom"/>
</dbReference>
<evidence type="ECO:0000259" key="8">
    <source>
        <dbReference type="PROSITE" id="PS50109"/>
    </source>
</evidence>
<name>A0ABY1ZHL2_9GAMM</name>
<dbReference type="InterPro" id="IPR013656">
    <property type="entry name" value="PAS_4"/>
</dbReference>
<dbReference type="InterPro" id="IPR000700">
    <property type="entry name" value="PAS-assoc_C"/>
</dbReference>
<keyword evidence="7" id="KW-1133">Transmembrane helix</keyword>
<sequence length="1241" mass="139397">MRPRKSPPGSPRWKRSCVFWGRRIRPMPDPIPHIRLRTCLSLAVAFLLMSLGLIALGDQVFNADPRQPVWALLPSTMLLVFAAALLFTVYLIGSRILVAIAALTTLGLSLLILFWPATDSPETAPYLPLDDVHHGSGITALTLAALGVRFLSALSRTNMRPIVAITSAVLVVSGALSLASVWLPALAPYSYSIRPETNLLLGPILILAGWALTEPKPLVGPGPDIPPRLWISGALCALVATVCWYGVRTYQINDMIQRNEQLTQHLRKSISDKYRADLSLVDRIASRWQASNELPELALWYTEALTHLRGFPEIHVMAVLDGMNVRDQVMDRRPESARVIEQAIGSESGRDWLEHIDRHAQATMGPTLISGSQKPYAVIAAPLRLPGHSEYKIAALINLRTMIGEVLDARDKGFALSVTRNGQVVFDSQEGGSGNSSTISRETLSFHHDDPWTIASHTASSGFPVAEFYLPASIFFTGSLMTTLFLVSLAGGHQSRQQNRAYSRLNERLSELLAREREVRHTNERIMHFSPDILCSISANGRFVQVNPASQHLFGYTPDALKGQHISMVVDPADLGATMEKVKETIEDSPTVEFRNHCLHRDGHTVSMVWSAEWSEEDNALFCVGRDISANITAELLAKERQQFFSLTPEMFCIVDLNGLFFETNPAFSSVLGYSQTELIGASYMRLVVEEDRNRLAAAVNRLIGGKSIHDLEIRVLDRHHGEHWLQLNAVLSDDELIYCAARDITPIKRTQEALKQSQDLLRISETAARIGGWELDRVTLRARWTDMVYELHGLEPDSCTPSLQEIIDAFAPEDRPRLKALVDACFEQGTPFDEELRLHPANGTRKWVRTIGHAVVGDDGQVIRLQGALQDITQIKQSQDEIRRLDQRLTTVFESITDAFFTLDHSWRFTRVNSRSEELLRRSADDLLGRSLWDLFPEARGTIFESEYGRALETGESVFFETYYEPLDIWVEVSAYPSEEGLAVYFRSIGERKRAEADLKRTLEELERSNQELESFAFVASHDLQEPLRKIQTFADRLISRSEMLPDTEKDYLKRMQSAASRMQSLIRDLLSYSRITTRAKPFTQCDTSALIDAILGDMETTIQAEEAVIKVDDLPPVFGDDTQIRQVLQNLISNSVKFHKKDTPPYIAIRAEDVTVQEWTLCIQDNGVGFDMDYAERIFEPFQRLHSRDEFPGTGIGLAIVKKVLERHHARFAVESCPGEGSLFRMTFPRQAQGLRSPP</sequence>
<dbReference type="Gene3D" id="3.30.565.10">
    <property type="entry name" value="Histidine kinase-like ATPase, C-terminal domain"/>
    <property type="match status" value="1"/>
</dbReference>
<evidence type="ECO:0000256" key="5">
    <source>
        <dbReference type="ARBA" id="ARBA00022777"/>
    </source>
</evidence>
<feature type="transmembrane region" description="Helical" evidence="7">
    <location>
        <begin position="162"/>
        <end position="183"/>
    </location>
</feature>
<dbReference type="Pfam" id="PF00989">
    <property type="entry name" value="PAS"/>
    <property type="match status" value="1"/>
</dbReference>
<dbReference type="Pfam" id="PF13426">
    <property type="entry name" value="PAS_9"/>
    <property type="match status" value="1"/>
</dbReference>
<dbReference type="InterPro" id="IPR052162">
    <property type="entry name" value="Sensor_kinase/Photoreceptor"/>
</dbReference>
<keyword evidence="3" id="KW-0597">Phosphoprotein</keyword>
<dbReference type="SUPFAM" id="SSF55785">
    <property type="entry name" value="PYP-like sensor domain (PAS domain)"/>
    <property type="match status" value="4"/>
</dbReference>
<dbReference type="InterPro" id="IPR036890">
    <property type="entry name" value="HATPase_C_sf"/>
</dbReference>
<dbReference type="InterPro" id="IPR000014">
    <property type="entry name" value="PAS"/>
</dbReference>
<keyword evidence="6" id="KW-0175">Coiled coil</keyword>
<organism evidence="11 12">
    <name type="scientific">Marinobacter halodurans</name>
    <dbReference type="NCBI Taxonomy" id="2528979"/>
    <lineage>
        <taxon>Bacteria</taxon>
        <taxon>Pseudomonadati</taxon>
        <taxon>Pseudomonadota</taxon>
        <taxon>Gammaproteobacteria</taxon>
        <taxon>Pseudomonadales</taxon>
        <taxon>Marinobacteraceae</taxon>
        <taxon>Marinobacter</taxon>
    </lineage>
</organism>
<reference evidence="11 12" key="1">
    <citation type="submission" date="2019-02" db="EMBL/GenBank/DDBJ databases">
        <title>Marinobacter halodurans sp. nov., a marine bacterium isolated from sea tidal flat.</title>
        <authorList>
            <person name="Yoo Y."/>
            <person name="Lee D.W."/>
            <person name="Kim B.S."/>
            <person name="Kim J.-J."/>
        </authorList>
    </citation>
    <scope>NUCLEOTIDE SEQUENCE [LARGE SCALE GENOMIC DNA]</scope>
    <source>
        <strain evidence="11 12">YJ-S3-2</strain>
    </source>
</reference>
<evidence type="ECO:0000313" key="12">
    <source>
        <dbReference type="Proteomes" id="UP000313645"/>
    </source>
</evidence>
<dbReference type="SUPFAM" id="SSF47384">
    <property type="entry name" value="Homodimeric domain of signal transducing histidine kinase"/>
    <property type="match status" value="1"/>
</dbReference>
<feature type="domain" description="Histidine kinase" evidence="8">
    <location>
        <begin position="1020"/>
        <end position="1234"/>
    </location>
</feature>
<feature type="domain" description="PAS" evidence="9">
    <location>
        <begin position="519"/>
        <end position="589"/>
    </location>
</feature>
<feature type="transmembrane region" description="Helical" evidence="7">
    <location>
        <begin position="96"/>
        <end position="117"/>
    </location>
</feature>
<dbReference type="InterPro" id="IPR001610">
    <property type="entry name" value="PAC"/>
</dbReference>
<feature type="transmembrane region" description="Helical" evidence="7">
    <location>
        <begin position="67"/>
        <end position="89"/>
    </location>
</feature>
<dbReference type="SMART" id="SM00086">
    <property type="entry name" value="PAC"/>
    <property type="match status" value="3"/>
</dbReference>
<dbReference type="InterPro" id="IPR013767">
    <property type="entry name" value="PAS_fold"/>
</dbReference>
<dbReference type="SUPFAM" id="SSF55874">
    <property type="entry name" value="ATPase domain of HSP90 chaperone/DNA topoisomerase II/histidine kinase"/>
    <property type="match status" value="1"/>
</dbReference>
<keyword evidence="4" id="KW-0808">Transferase</keyword>
<dbReference type="InterPro" id="IPR035965">
    <property type="entry name" value="PAS-like_dom_sf"/>
</dbReference>
<dbReference type="PROSITE" id="PS50113">
    <property type="entry name" value="PAC"/>
    <property type="match status" value="1"/>
</dbReference>
<evidence type="ECO:0000256" key="1">
    <source>
        <dbReference type="ARBA" id="ARBA00000085"/>
    </source>
</evidence>
<feature type="domain" description="PAS" evidence="9">
    <location>
        <begin position="654"/>
        <end position="707"/>
    </location>
</feature>
<feature type="domain" description="PAC" evidence="10">
    <location>
        <begin position="833"/>
        <end position="885"/>
    </location>
</feature>
<dbReference type="InterPro" id="IPR005467">
    <property type="entry name" value="His_kinase_dom"/>
</dbReference>
<dbReference type="SMART" id="SM00388">
    <property type="entry name" value="HisKA"/>
    <property type="match status" value="1"/>
</dbReference>
<dbReference type="CDD" id="cd00130">
    <property type="entry name" value="PAS"/>
    <property type="match status" value="4"/>
</dbReference>
<evidence type="ECO:0000256" key="6">
    <source>
        <dbReference type="SAM" id="Coils"/>
    </source>
</evidence>
<comment type="caution">
    <text evidence="11">The sequence shown here is derived from an EMBL/GenBank/DDBJ whole genome shotgun (WGS) entry which is preliminary data.</text>
</comment>
<keyword evidence="5" id="KW-0418">Kinase</keyword>
<dbReference type="InterPro" id="IPR036097">
    <property type="entry name" value="HisK_dim/P_sf"/>
</dbReference>
<feature type="domain" description="PAS" evidence="9">
    <location>
        <begin position="886"/>
        <end position="956"/>
    </location>
</feature>
<dbReference type="PROSITE" id="PS50109">
    <property type="entry name" value="HIS_KIN"/>
    <property type="match status" value="1"/>
</dbReference>
<dbReference type="Pfam" id="PF02518">
    <property type="entry name" value="HATPase_c"/>
    <property type="match status" value="1"/>
</dbReference>
<evidence type="ECO:0000259" key="9">
    <source>
        <dbReference type="PROSITE" id="PS50112"/>
    </source>
</evidence>
<accession>A0ABY1ZHL2</accession>
<evidence type="ECO:0000313" key="11">
    <source>
        <dbReference type="EMBL" id="TBW49235.1"/>
    </source>
</evidence>
<feature type="transmembrane region" description="Helical" evidence="7">
    <location>
        <begin position="137"/>
        <end position="155"/>
    </location>
</feature>
<evidence type="ECO:0000259" key="10">
    <source>
        <dbReference type="PROSITE" id="PS50113"/>
    </source>
</evidence>
<dbReference type="NCBIfam" id="TIGR00229">
    <property type="entry name" value="sensory_box"/>
    <property type="match status" value="3"/>
</dbReference>
<comment type="catalytic activity">
    <reaction evidence="1">
        <text>ATP + protein L-histidine = ADP + protein N-phospho-L-histidine.</text>
        <dbReference type="EC" id="2.7.13.3"/>
    </reaction>
</comment>
<gene>
    <name evidence="11" type="ORF">EZI54_20020</name>
</gene>
<evidence type="ECO:0000256" key="3">
    <source>
        <dbReference type="ARBA" id="ARBA00022553"/>
    </source>
</evidence>
<dbReference type="Gene3D" id="2.10.70.100">
    <property type="match status" value="1"/>
</dbReference>
<dbReference type="EC" id="2.7.13.3" evidence="2"/>